<feature type="binding site" evidence="10">
    <location>
        <position position="19"/>
    </location>
    <ligand>
        <name>Zn(2+)</name>
        <dbReference type="ChEBI" id="CHEBI:29105"/>
        <label>1</label>
    </ligand>
</feature>
<reference evidence="13 14" key="1">
    <citation type="submission" date="2019-03" db="EMBL/GenBank/DDBJ databases">
        <title>Genomic Encyclopedia of Type Strains, Phase IV (KMG-IV): sequencing the most valuable type-strain genomes for metagenomic binning, comparative biology and taxonomic classification.</title>
        <authorList>
            <person name="Goeker M."/>
        </authorList>
    </citation>
    <scope>NUCLEOTIDE SEQUENCE [LARGE SCALE GENOMIC DNA]</scope>
    <source>
        <strain evidence="13 14">DSM 6770</strain>
    </source>
</reference>
<comment type="cofactor">
    <cofactor evidence="10 11">
        <name>Zn(2+)</name>
        <dbReference type="ChEBI" id="CHEBI:29105"/>
    </cofactor>
    <text evidence="10 11">Binds 2 Zn(2+) ions per subunit.</text>
</comment>
<dbReference type="SUPFAM" id="SSF51556">
    <property type="entry name" value="Metallo-dependent hydrolases"/>
    <property type="match status" value="1"/>
</dbReference>
<feature type="modified residue" description="N6-carboxylysine" evidence="10">
    <location>
        <position position="103"/>
    </location>
</feature>
<feature type="active site" evidence="10">
    <location>
        <position position="251"/>
    </location>
</feature>
<dbReference type="GO" id="GO:0008270">
    <property type="term" value="F:zinc ion binding"/>
    <property type="evidence" value="ECO:0007669"/>
    <property type="project" value="UniProtKB-UniRule"/>
</dbReference>
<dbReference type="InterPro" id="IPR006680">
    <property type="entry name" value="Amidohydro-rel"/>
</dbReference>
<dbReference type="NCBIfam" id="TIGR00856">
    <property type="entry name" value="pyrC_dimer"/>
    <property type="match status" value="1"/>
</dbReference>
<dbReference type="PANTHER" id="PTHR43137">
    <property type="entry name" value="DIHYDROOROTASE"/>
    <property type="match status" value="1"/>
</dbReference>
<feature type="binding site" evidence="10">
    <location>
        <position position="140"/>
    </location>
    <ligand>
        <name>substrate</name>
    </ligand>
</feature>
<dbReference type="Gene3D" id="3.20.20.140">
    <property type="entry name" value="Metal-dependent hydrolases"/>
    <property type="match status" value="1"/>
</dbReference>
<keyword evidence="8 10" id="KW-0665">Pyrimidine biosynthesis</keyword>
<evidence type="ECO:0000256" key="4">
    <source>
        <dbReference type="ARBA" id="ARBA00012860"/>
    </source>
</evidence>
<dbReference type="OrthoDB" id="9808095at2"/>
<dbReference type="HAMAP" id="MF_00219">
    <property type="entry name" value="PyrC_classII"/>
    <property type="match status" value="1"/>
</dbReference>
<evidence type="ECO:0000256" key="1">
    <source>
        <dbReference type="ARBA" id="ARBA00002368"/>
    </source>
</evidence>
<feature type="binding site" evidence="10">
    <location>
        <position position="17"/>
    </location>
    <ligand>
        <name>Zn(2+)</name>
        <dbReference type="ChEBI" id="CHEBI:29105"/>
        <label>1</label>
    </ligand>
</feature>
<comment type="caution">
    <text evidence="13">The sequence shown here is derived from an EMBL/GenBank/DDBJ whole genome shotgun (WGS) entry which is preliminary data.</text>
</comment>
<keyword evidence="6 10" id="KW-0378">Hydrolase</keyword>
<dbReference type="InterPro" id="IPR002195">
    <property type="entry name" value="Dihydroorotase_CS"/>
</dbReference>
<feature type="binding site" evidence="10">
    <location>
        <position position="45"/>
    </location>
    <ligand>
        <name>substrate</name>
    </ligand>
</feature>
<comment type="catalytic activity">
    <reaction evidence="9 10 11">
        <text>(S)-dihydroorotate + H2O = N-carbamoyl-L-aspartate + H(+)</text>
        <dbReference type="Rhea" id="RHEA:24296"/>
        <dbReference type="ChEBI" id="CHEBI:15377"/>
        <dbReference type="ChEBI" id="CHEBI:15378"/>
        <dbReference type="ChEBI" id="CHEBI:30864"/>
        <dbReference type="ChEBI" id="CHEBI:32814"/>
        <dbReference type="EC" id="3.5.2.3"/>
    </reaction>
</comment>
<dbReference type="PIRSF" id="PIRSF001237">
    <property type="entry name" value="DHOdimr"/>
    <property type="match status" value="1"/>
</dbReference>
<feature type="binding site" evidence="10">
    <location>
        <begin position="19"/>
        <end position="21"/>
    </location>
    <ligand>
        <name>substrate</name>
    </ligand>
</feature>
<keyword evidence="5 10" id="KW-0479">Metal-binding</keyword>
<dbReference type="EMBL" id="SOBR01000004">
    <property type="protein sequence ID" value="TDU22281.1"/>
    <property type="molecule type" value="Genomic_DNA"/>
</dbReference>
<evidence type="ECO:0000259" key="12">
    <source>
        <dbReference type="Pfam" id="PF01979"/>
    </source>
</evidence>
<dbReference type="PROSITE" id="PS00483">
    <property type="entry name" value="DIHYDROOROTASE_2"/>
    <property type="match status" value="1"/>
</dbReference>
<proteinExistence type="inferred from homology"/>
<evidence type="ECO:0000256" key="2">
    <source>
        <dbReference type="ARBA" id="ARBA00004880"/>
    </source>
</evidence>
<evidence type="ECO:0000313" key="13">
    <source>
        <dbReference type="EMBL" id="TDU22281.1"/>
    </source>
</evidence>
<comment type="function">
    <text evidence="1 10">Catalyzes the reversible cyclization of carbamoyl aspartate to dihydroorotate.</text>
</comment>
<feature type="binding site" evidence="10">
    <location>
        <position position="267"/>
    </location>
    <ligand>
        <name>substrate</name>
    </ligand>
</feature>
<feature type="binding site" evidence="10">
    <location>
        <position position="255"/>
    </location>
    <ligand>
        <name>substrate</name>
    </ligand>
</feature>
<dbReference type="AlphaFoldDB" id="A0A4R7NP85"/>
<dbReference type="Proteomes" id="UP000295380">
    <property type="component" value="Unassembled WGS sequence"/>
</dbReference>
<dbReference type="EC" id="3.5.2.3" evidence="4 10"/>
<feature type="binding site" description="via carbamate group" evidence="10">
    <location>
        <position position="103"/>
    </location>
    <ligand>
        <name>Zn(2+)</name>
        <dbReference type="ChEBI" id="CHEBI:29105"/>
        <label>2</label>
    </ligand>
</feature>
<dbReference type="Pfam" id="PF01979">
    <property type="entry name" value="Amidohydro_1"/>
    <property type="match status" value="1"/>
</dbReference>
<feature type="binding site" evidence="10">
    <location>
        <position position="178"/>
    </location>
    <ligand>
        <name>Zn(2+)</name>
        <dbReference type="ChEBI" id="CHEBI:29105"/>
        <label>2</label>
    </ligand>
</feature>
<accession>A0A4R7NP85</accession>
<feature type="binding site" evidence="10">
    <location>
        <position position="140"/>
    </location>
    <ligand>
        <name>Zn(2+)</name>
        <dbReference type="ChEBI" id="CHEBI:29105"/>
        <label>2</label>
    </ligand>
</feature>
<gene>
    <name evidence="10" type="primary">pyrC</name>
    <name evidence="13" type="ORF">C8E00_104462</name>
</gene>
<name>A0A4R7NP85_9GAMM</name>
<evidence type="ECO:0000256" key="7">
    <source>
        <dbReference type="ARBA" id="ARBA00022833"/>
    </source>
</evidence>
<comment type="subunit">
    <text evidence="10">Homodimer.</text>
</comment>
<dbReference type="FunFam" id="3.20.20.140:FF:000006">
    <property type="entry name" value="Dihydroorotase"/>
    <property type="match status" value="1"/>
</dbReference>
<keyword evidence="7 10" id="KW-0862">Zinc</keyword>
<dbReference type="CDD" id="cd01294">
    <property type="entry name" value="DHOase"/>
    <property type="match status" value="1"/>
</dbReference>
<comment type="pathway">
    <text evidence="2 10 11">Pyrimidine metabolism; UMP biosynthesis via de novo pathway; (S)-dihydroorotate from bicarbonate: step 3/3.</text>
</comment>
<dbReference type="InterPro" id="IPR004721">
    <property type="entry name" value="DHOdimr"/>
</dbReference>
<evidence type="ECO:0000256" key="11">
    <source>
        <dbReference type="RuleBase" id="RU003440"/>
    </source>
</evidence>
<dbReference type="InterPro" id="IPR032466">
    <property type="entry name" value="Metal_Hydrolase"/>
</dbReference>
<protein>
    <recommendedName>
        <fullName evidence="4 10">Dihydroorotase</fullName>
        <shortName evidence="10">DHOase</shortName>
        <ecNumber evidence="4 10">3.5.2.3</ecNumber>
    </recommendedName>
</protein>
<dbReference type="GO" id="GO:0044205">
    <property type="term" value="P:'de novo' UMP biosynthetic process"/>
    <property type="evidence" value="ECO:0007669"/>
    <property type="project" value="UniProtKB-UniRule"/>
</dbReference>
<evidence type="ECO:0000256" key="9">
    <source>
        <dbReference type="ARBA" id="ARBA00048492"/>
    </source>
</evidence>
<evidence type="ECO:0000256" key="10">
    <source>
        <dbReference type="HAMAP-Rule" id="MF_00219"/>
    </source>
</evidence>
<feature type="binding site" description="via carbamate group" evidence="10">
    <location>
        <position position="103"/>
    </location>
    <ligand>
        <name>Zn(2+)</name>
        <dbReference type="ChEBI" id="CHEBI:29105"/>
        <label>1</label>
    </ligand>
</feature>
<dbReference type="PANTHER" id="PTHR43137:SF1">
    <property type="entry name" value="DIHYDROOROTASE"/>
    <property type="match status" value="1"/>
</dbReference>
<feature type="binding site" evidence="10">
    <location>
        <position position="223"/>
    </location>
    <ligand>
        <name>substrate</name>
    </ligand>
</feature>
<evidence type="ECO:0000256" key="6">
    <source>
        <dbReference type="ARBA" id="ARBA00022801"/>
    </source>
</evidence>
<dbReference type="UniPathway" id="UPA00070">
    <property type="reaction ID" value="UER00117"/>
</dbReference>
<feature type="domain" description="Amidohydrolase-related" evidence="12">
    <location>
        <begin position="15"/>
        <end position="306"/>
    </location>
</feature>
<evidence type="ECO:0000256" key="5">
    <source>
        <dbReference type="ARBA" id="ARBA00022723"/>
    </source>
</evidence>
<evidence type="ECO:0000313" key="14">
    <source>
        <dbReference type="Proteomes" id="UP000295380"/>
    </source>
</evidence>
<keyword evidence="14" id="KW-1185">Reference proteome</keyword>
<evidence type="ECO:0000256" key="3">
    <source>
        <dbReference type="ARBA" id="ARBA00005631"/>
    </source>
</evidence>
<evidence type="ECO:0000256" key="8">
    <source>
        <dbReference type="ARBA" id="ARBA00022975"/>
    </source>
</evidence>
<dbReference type="PROSITE" id="PS00482">
    <property type="entry name" value="DIHYDROOROTASE_1"/>
    <property type="match status" value="1"/>
</dbReference>
<dbReference type="GO" id="GO:0006207">
    <property type="term" value="P:'de novo' pyrimidine nucleobase biosynthetic process"/>
    <property type="evidence" value="ECO:0007669"/>
    <property type="project" value="TreeGrafter"/>
</dbReference>
<feature type="binding site" evidence="10">
    <location>
        <position position="251"/>
    </location>
    <ligand>
        <name>Zn(2+)</name>
        <dbReference type="ChEBI" id="CHEBI:29105"/>
        <label>1</label>
    </ligand>
</feature>
<organism evidence="13 14">
    <name type="scientific">Chromohalobacter marismortui</name>
    <dbReference type="NCBI Taxonomy" id="42055"/>
    <lineage>
        <taxon>Bacteria</taxon>
        <taxon>Pseudomonadati</taxon>
        <taxon>Pseudomonadota</taxon>
        <taxon>Gammaproteobacteria</taxon>
        <taxon>Oceanospirillales</taxon>
        <taxon>Halomonadaceae</taxon>
        <taxon>Chromohalobacter</taxon>
    </lineage>
</organism>
<dbReference type="GO" id="GO:0005829">
    <property type="term" value="C:cytosol"/>
    <property type="evidence" value="ECO:0007669"/>
    <property type="project" value="TreeGrafter"/>
</dbReference>
<sequence>MSESPTRLRLRRPDDWHLHLRDGDVMRLVLPATSRVYGRAIVMPNLMPPITTLDAAEAYRRRILEALPSGHDFTPLMTCYLNESVSAETLEAGHASGLLTAAKLYPANATTNSQHGVKRIQDIYPLLETMQRIGMPLLVHGEVTRGEIDIFDREKAFIDEVMTPLREHFPALKVVFEHITTGDAAQYVLEGDANLAATLTPQHLAHNRNDMLVGGIRPHLYCLPILKRAEHQRALRAAVASGHPRFFLGTDSAPHVVAAKETRCGCAGVFNAQAALSVYAEVFEEEGALEHFAAFCAENGPRFYDLPLNDEEIELVRQPTTMPERIDGHGETLKPFKAGETLAWTVNAGRD</sequence>
<dbReference type="RefSeq" id="WP_133697652.1">
    <property type="nucleotide sequence ID" value="NZ_SOBR01000004.1"/>
</dbReference>
<comment type="similarity">
    <text evidence="3 10 11">Belongs to the metallo-dependent hydrolases superfamily. DHOase family. Class II DHOase subfamily.</text>
</comment>
<dbReference type="GO" id="GO:0004151">
    <property type="term" value="F:dihydroorotase activity"/>
    <property type="evidence" value="ECO:0007669"/>
    <property type="project" value="UniProtKB-UniRule"/>
</dbReference>